<evidence type="ECO:0008006" key="4">
    <source>
        <dbReference type="Google" id="ProtNLM"/>
    </source>
</evidence>
<sequence>MKKLAVVSFVLVLGLCLATSGLCANKEAIKKQVDDIVIAINSGKTAEDFANAANNDPYVFIMEKNGNLKIHPSLANQSLREKAEPVYNEVAKGTPEGLWVNYTWKEKMKHTYVRKTANGLIVGSGYSE</sequence>
<dbReference type="OrthoDB" id="5420652at2"/>
<reference evidence="3" key="2">
    <citation type="submission" date="2019-01" db="EMBL/GenBank/DDBJ databases">
        <title>Genome sequence of Desulfonema ishimotonii strain Tokyo 01.</title>
        <authorList>
            <person name="Fukui M."/>
        </authorList>
    </citation>
    <scope>NUCLEOTIDE SEQUENCE [LARGE SCALE GENOMIC DNA]</scope>
    <source>
        <strain evidence="3">Tokyo 01</strain>
    </source>
</reference>
<dbReference type="Gene3D" id="3.30.450.20">
    <property type="entry name" value="PAS domain"/>
    <property type="match status" value="1"/>
</dbReference>
<name>A0A401FTX9_9BACT</name>
<comment type="caution">
    <text evidence="2">The sequence shown here is derived from an EMBL/GenBank/DDBJ whole genome shotgun (WGS) entry which is preliminary data.</text>
</comment>
<evidence type="ECO:0000256" key="1">
    <source>
        <dbReference type="SAM" id="SignalP"/>
    </source>
</evidence>
<proteinExistence type="predicted"/>
<feature type="chain" id="PRO_5019303031" description="Single Cache domain-containing protein" evidence="1">
    <location>
        <begin position="25"/>
        <end position="128"/>
    </location>
</feature>
<keyword evidence="3" id="KW-1185">Reference proteome</keyword>
<accession>A0A401FTX9</accession>
<dbReference type="AlphaFoldDB" id="A0A401FTX9"/>
<evidence type="ECO:0000313" key="2">
    <source>
        <dbReference type="EMBL" id="GBC60410.1"/>
    </source>
</evidence>
<evidence type="ECO:0000313" key="3">
    <source>
        <dbReference type="Proteomes" id="UP000288096"/>
    </source>
</evidence>
<feature type="signal peptide" evidence="1">
    <location>
        <begin position="1"/>
        <end position="24"/>
    </location>
</feature>
<gene>
    <name evidence="2" type="ORF">DENIS_1362</name>
</gene>
<protein>
    <recommendedName>
        <fullName evidence="4">Single Cache domain-containing protein</fullName>
    </recommendedName>
</protein>
<organism evidence="2 3">
    <name type="scientific">Desulfonema ishimotonii</name>
    <dbReference type="NCBI Taxonomy" id="45657"/>
    <lineage>
        <taxon>Bacteria</taxon>
        <taxon>Pseudomonadati</taxon>
        <taxon>Thermodesulfobacteriota</taxon>
        <taxon>Desulfobacteria</taxon>
        <taxon>Desulfobacterales</taxon>
        <taxon>Desulfococcaceae</taxon>
        <taxon>Desulfonema</taxon>
    </lineage>
</organism>
<keyword evidence="1" id="KW-0732">Signal</keyword>
<dbReference type="Proteomes" id="UP000288096">
    <property type="component" value="Unassembled WGS sequence"/>
</dbReference>
<reference evidence="3" key="1">
    <citation type="submission" date="2017-11" db="EMBL/GenBank/DDBJ databases">
        <authorList>
            <person name="Watanabe M."/>
            <person name="Kojima H."/>
        </authorList>
    </citation>
    <scope>NUCLEOTIDE SEQUENCE [LARGE SCALE GENOMIC DNA]</scope>
    <source>
        <strain evidence="3">Tokyo 01</strain>
    </source>
</reference>
<dbReference type="EMBL" id="BEXT01000001">
    <property type="protein sequence ID" value="GBC60410.1"/>
    <property type="molecule type" value="Genomic_DNA"/>
</dbReference>